<dbReference type="InterPro" id="IPR027417">
    <property type="entry name" value="P-loop_NTPase"/>
</dbReference>
<evidence type="ECO:0000256" key="4">
    <source>
        <dbReference type="ARBA" id="ARBA00022475"/>
    </source>
</evidence>
<evidence type="ECO:0000256" key="9">
    <source>
        <dbReference type="ARBA" id="ARBA00022989"/>
    </source>
</evidence>
<proteinExistence type="inferred from homology"/>
<dbReference type="GO" id="GO:0005886">
    <property type="term" value="C:plasma membrane"/>
    <property type="evidence" value="ECO:0007669"/>
    <property type="project" value="UniProtKB-SubCell"/>
</dbReference>
<dbReference type="PANTHER" id="PTHR43394">
    <property type="entry name" value="ATP-DEPENDENT PERMEASE MDL1, MITOCHONDRIAL"/>
    <property type="match status" value="1"/>
</dbReference>
<feature type="transmembrane region" description="Helical" evidence="11">
    <location>
        <begin position="67"/>
        <end position="86"/>
    </location>
</feature>
<dbReference type="SMART" id="SM00382">
    <property type="entry name" value="AAA"/>
    <property type="match status" value="1"/>
</dbReference>
<keyword evidence="6 11" id="KW-0812">Transmembrane</keyword>
<evidence type="ECO:0000256" key="8">
    <source>
        <dbReference type="ARBA" id="ARBA00022840"/>
    </source>
</evidence>
<feature type="transmembrane region" description="Helical" evidence="11">
    <location>
        <begin position="302"/>
        <end position="319"/>
    </location>
</feature>
<evidence type="ECO:0000259" key="13">
    <source>
        <dbReference type="PROSITE" id="PS50929"/>
    </source>
</evidence>
<evidence type="ECO:0000256" key="2">
    <source>
        <dbReference type="ARBA" id="ARBA00005417"/>
    </source>
</evidence>
<evidence type="ECO:0000256" key="7">
    <source>
        <dbReference type="ARBA" id="ARBA00022741"/>
    </source>
</evidence>
<dbReference type="InterPro" id="IPR011527">
    <property type="entry name" value="ABC1_TM_dom"/>
</dbReference>
<dbReference type="FunFam" id="3.40.50.300:FF:000221">
    <property type="entry name" value="Multidrug ABC transporter ATP-binding protein"/>
    <property type="match status" value="1"/>
</dbReference>
<dbReference type="Pfam" id="PF00664">
    <property type="entry name" value="ABC_membrane"/>
    <property type="match status" value="1"/>
</dbReference>
<evidence type="ECO:0000256" key="11">
    <source>
        <dbReference type="SAM" id="Phobius"/>
    </source>
</evidence>
<feature type="transmembrane region" description="Helical" evidence="11">
    <location>
        <begin position="106"/>
        <end position="127"/>
    </location>
</feature>
<evidence type="ECO:0000256" key="10">
    <source>
        <dbReference type="ARBA" id="ARBA00023136"/>
    </source>
</evidence>
<dbReference type="AlphaFoldDB" id="A0A2S9JH22"/>
<sequence>MFVQYRTAPFQRPVIIQSNGLENTVSSNAFKRTASHSDSLAHANAAGWGQGFSTLVRITHMTLRHPWQTTFAIGATVIAASLQLMIPKLLGRAIDETQTAMAGGTAGTIAQNALLVTAFVLLAVSILRGVFTMIQNYYGEAVGHHMGYELRLACYEKIQRLSFSFHDSVHSGDLITVGMLDLEGVRMYFSTALIRTVLLFILIGIGAYMLLSTDFVLGLVALSFVPFVAWRSSVTQLRLRATWLDLQERLSVLTRVMEENLGGIRVVRAFAAKDHELAKFDKASQTALDLAHDRVGIRVRNTSAMTLSFFAAMGLVLWVGGNKVVAGEITVGTLTSFLTFMTILQMPVRQLGLMVNSYARASTCGTRIFALLDLDVAIKDPANARELTISDGLLRFEDVGFSYPQLGNRPVLQHLSFEARRGETIGIVGKPGSGKSTLAHLIPRFYDATSGRITIDGQDIRSVTLESLRQAVAVIQQDAFLFTTTIENNIAYGDPWAEEPRIERASESAQLHNYVLGLPMGYGTIVGERGVSLSGGQRQRLSIARTLMLKPAVMVFDDSTAAIDAGTEQRIRIAMRRYAKDRVTIVVAHRLSSLMHADQILFIEDGQIVERGTHDSLLAAGGRYKALYDLQVRPDDGLAATEKTEMGS</sequence>
<evidence type="ECO:0000256" key="3">
    <source>
        <dbReference type="ARBA" id="ARBA00022448"/>
    </source>
</evidence>
<dbReference type="InterPro" id="IPR017871">
    <property type="entry name" value="ABC_transporter-like_CS"/>
</dbReference>
<dbReference type="GO" id="GO:0016887">
    <property type="term" value="F:ATP hydrolysis activity"/>
    <property type="evidence" value="ECO:0007669"/>
    <property type="project" value="InterPro"/>
</dbReference>
<dbReference type="PROSITE" id="PS50893">
    <property type="entry name" value="ABC_TRANSPORTER_2"/>
    <property type="match status" value="1"/>
</dbReference>
<dbReference type="Gene3D" id="1.20.1560.10">
    <property type="entry name" value="ABC transporter type 1, transmembrane domain"/>
    <property type="match status" value="1"/>
</dbReference>
<dbReference type="PROSITE" id="PS50929">
    <property type="entry name" value="ABC_TM1F"/>
    <property type="match status" value="1"/>
</dbReference>
<dbReference type="InterPro" id="IPR003593">
    <property type="entry name" value="AAA+_ATPase"/>
</dbReference>
<dbReference type="Pfam" id="PF00005">
    <property type="entry name" value="ABC_tran"/>
    <property type="match status" value="1"/>
</dbReference>
<dbReference type="GO" id="GO:0015421">
    <property type="term" value="F:ABC-type oligopeptide transporter activity"/>
    <property type="evidence" value="ECO:0007669"/>
    <property type="project" value="TreeGrafter"/>
</dbReference>
<dbReference type="SUPFAM" id="SSF90123">
    <property type="entry name" value="ABC transporter transmembrane region"/>
    <property type="match status" value="1"/>
</dbReference>
<feature type="transmembrane region" description="Helical" evidence="11">
    <location>
        <begin position="325"/>
        <end position="344"/>
    </location>
</feature>
<dbReference type="PROSITE" id="PS00211">
    <property type="entry name" value="ABC_TRANSPORTER_1"/>
    <property type="match status" value="1"/>
</dbReference>
<organism evidence="14 15">
    <name type="scientific">Phyllobacterium myrsinacearum</name>
    <dbReference type="NCBI Taxonomy" id="28101"/>
    <lineage>
        <taxon>Bacteria</taxon>
        <taxon>Pseudomonadati</taxon>
        <taxon>Pseudomonadota</taxon>
        <taxon>Alphaproteobacteria</taxon>
        <taxon>Hyphomicrobiales</taxon>
        <taxon>Phyllobacteriaceae</taxon>
        <taxon>Phyllobacterium</taxon>
    </lineage>
</organism>
<dbReference type="EMBL" id="PVBT01000004">
    <property type="protein sequence ID" value="PRD52291.1"/>
    <property type="molecule type" value="Genomic_DNA"/>
</dbReference>
<keyword evidence="3" id="KW-0813">Transport</keyword>
<gene>
    <name evidence="14" type="ORF">C5750_15460</name>
</gene>
<dbReference type="InterPro" id="IPR036640">
    <property type="entry name" value="ABC1_TM_sf"/>
</dbReference>
<feature type="domain" description="ABC transmembrane type-1" evidence="13">
    <location>
        <begin position="71"/>
        <end position="360"/>
    </location>
</feature>
<evidence type="ECO:0000259" key="12">
    <source>
        <dbReference type="PROSITE" id="PS50893"/>
    </source>
</evidence>
<comment type="caution">
    <text evidence="14">The sequence shown here is derived from an EMBL/GenBank/DDBJ whole genome shotgun (WGS) entry which is preliminary data.</text>
</comment>
<keyword evidence="9 11" id="KW-1133">Transmembrane helix</keyword>
<dbReference type="OrthoDB" id="9804259at2"/>
<evidence type="ECO:0000313" key="14">
    <source>
        <dbReference type="EMBL" id="PRD52291.1"/>
    </source>
</evidence>
<dbReference type="Gene3D" id="3.40.50.300">
    <property type="entry name" value="P-loop containing nucleotide triphosphate hydrolases"/>
    <property type="match status" value="1"/>
</dbReference>
<keyword evidence="4" id="KW-1003">Cell membrane</keyword>
<evidence type="ECO:0000313" key="15">
    <source>
        <dbReference type="Proteomes" id="UP000238563"/>
    </source>
</evidence>
<protein>
    <submittedName>
        <fullName evidence="14">Multidrug ABC transporter</fullName>
    </submittedName>
</protein>
<dbReference type="InterPro" id="IPR003439">
    <property type="entry name" value="ABC_transporter-like_ATP-bd"/>
</dbReference>
<comment type="subcellular location">
    <subcellularLocation>
        <location evidence="1">Cell membrane</location>
        <topology evidence="1">Multi-pass membrane protein</topology>
    </subcellularLocation>
</comment>
<dbReference type="SUPFAM" id="SSF52540">
    <property type="entry name" value="P-loop containing nucleoside triphosphate hydrolases"/>
    <property type="match status" value="1"/>
</dbReference>
<reference evidence="14 15" key="1">
    <citation type="submission" date="2018-02" db="EMBL/GenBank/DDBJ databases">
        <title>The draft genome of Phyllobacterium myrsinacearum DSM5892.</title>
        <authorList>
            <person name="Li L."/>
            <person name="Liu L."/>
            <person name="Zhang X."/>
            <person name="Wang T."/>
        </authorList>
    </citation>
    <scope>NUCLEOTIDE SEQUENCE [LARGE SCALE GENOMIC DNA]</scope>
    <source>
        <strain evidence="14 15">DSM 5892</strain>
    </source>
</reference>
<comment type="similarity">
    <text evidence="2">Belongs to the ABC transporter superfamily.</text>
</comment>
<name>A0A2S9JH22_9HYPH</name>
<dbReference type="PANTHER" id="PTHR43394:SF1">
    <property type="entry name" value="ATP-BINDING CASSETTE SUB-FAMILY B MEMBER 10, MITOCHONDRIAL"/>
    <property type="match status" value="1"/>
</dbReference>
<dbReference type="CDD" id="cd18542">
    <property type="entry name" value="ABC_6TM_YknU_like"/>
    <property type="match status" value="1"/>
</dbReference>
<accession>A0A2S9JH22</accession>
<evidence type="ECO:0000256" key="5">
    <source>
        <dbReference type="ARBA" id="ARBA00022597"/>
    </source>
</evidence>
<dbReference type="Proteomes" id="UP000238563">
    <property type="component" value="Unassembled WGS sequence"/>
</dbReference>
<evidence type="ECO:0000256" key="1">
    <source>
        <dbReference type="ARBA" id="ARBA00004651"/>
    </source>
</evidence>
<evidence type="ECO:0000256" key="6">
    <source>
        <dbReference type="ARBA" id="ARBA00022692"/>
    </source>
</evidence>
<keyword evidence="7" id="KW-0547">Nucleotide-binding</keyword>
<keyword evidence="15" id="KW-1185">Reference proteome</keyword>
<keyword evidence="8" id="KW-0067">ATP-binding</keyword>
<dbReference type="InterPro" id="IPR039421">
    <property type="entry name" value="Type_1_exporter"/>
</dbReference>
<feature type="domain" description="ABC transporter" evidence="12">
    <location>
        <begin position="394"/>
        <end position="630"/>
    </location>
</feature>
<keyword evidence="5" id="KW-0762">Sugar transport</keyword>
<dbReference type="GO" id="GO:0005524">
    <property type="term" value="F:ATP binding"/>
    <property type="evidence" value="ECO:0007669"/>
    <property type="project" value="UniProtKB-KW"/>
</dbReference>
<feature type="transmembrane region" description="Helical" evidence="11">
    <location>
        <begin position="188"/>
        <end position="209"/>
    </location>
</feature>
<keyword evidence="10 11" id="KW-0472">Membrane</keyword>